<dbReference type="GO" id="GO:0008233">
    <property type="term" value="F:peptidase activity"/>
    <property type="evidence" value="ECO:0007669"/>
    <property type="project" value="UniProtKB-KW"/>
</dbReference>
<name>A0ABZ3FPW1_9ACTN</name>
<dbReference type="GO" id="GO:0006508">
    <property type="term" value="P:proteolysis"/>
    <property type="evidence" value="ECO:0007669"/>
    <property type="project" value="UniProtKB-KW"/>
</dbReference>
<keyword evidence="4" id="KW-1185">Reference proteome</keyword>
<reference evidence="3 4" key="1">
    <citation type="submission" date="2024-04" db="EMBL/GenBank/DDBJ databases">
        <title>Isolation of an actinomycete strain from pig manure.</title>
        <authorList>
            <person name="Gong T."/>
            <person name="Yu Z."/>
            <person name="An M."/>
            <person name="Wei C."/>
            <person name="Yang W."/>
            <person name="Liu L."/>
        </authorList>
    </citation>
    <scope>NUCLEOTIDE SEQUENCE [LARGE SCALE GENOMIC DNA]</scope>
    <source>
        <strain evidence="3 4">ZF39</strain>
    </source>
</reference>
<sequence>MKKRVAGIVLTTVAVSGLGLGAAGVAFADPTATGTPSATASTGTDGQARQDTPGRGHHGRKGEAEMAAQLAQKLGVDEAKVTDALTAIRTERRAQAQNEQSTRPDRAAMEAEIAKGLASKLGVDEAKVTAALQEIRAANEAEHKAQFTSRLDQAVTDGKLTRAEGDAVLKAAEAGVIGMGGGGR</sequence>
<dbReference type="RefSeq" id="WP_425308655.1">
    <property type="nucleotide sequence ID" value="NZ_CP154795.1"/>
</dbReference>
<feature type="compositionally biased region" description="Low complexity" evidence="1">
    <location>
        <begin position="32"/>
        <end position="45"/>
    </location>
</feature>
<organism evidence="3 4">
    <name type="scientific">Ammonicoccus fulvus</name>
    <dbReference type="NCBI Taxonomy" id="3138240"/>
    <lineage>
        <taxon>Bacteria</taxon>
        <taxon>Bacillati</taxon>
        <taxon>Actinomycetota</taxon>
        <taxon>Actinomycetes</taxon>
        <taxon>Propionibacteriales</taxon>
        <taxon>Propionibacteriaceae</taxon>
        <taxon>Ammonicoccus</taxon>
    </lineage>
</organism>
<accession>A0ABZ3FPW1</accession>
<feature type="chain" id="PRO_5046017605" evidence="2">
    <location>
        <begin position="29"/>
        <end position="184"/>
    </location>
</feature>
<evidence type="ECO:0000313" key="4">
    <source>
        <dbReference type="Proteomes" id="UP001442841"/>
    </source>
</evidence>
<evidence type="ECO:0000256" key="2">
    <source>
        <dbReference type="SAM" id="SignalP"/>
    </source>
</evidence>
<keyword evidence="3" id="KW-0645">Protease</keyword>
<proteinExistence type="predicted"/>
<dbReference type="Proteomes" id="UP001442841">
    <property type="component" value="Chromosome"/>
</dbReference>
<gene>
    <name evidence="3" type="ORF">AADG42_07835</name>
</gene>
<feature type="region of interest" description="Disordered" evidence="1">
    <location>
        <begin position="32"/>
        <end position="64"/>
    </location>
</feature>
<keyword evidence="2" id="KW-0732">Signal</keyword>
<protein>
    <submittedName>
        <fullName evidence="3">Clp protease N-terminal domain-containing protein</fullName>
    </submittedName>
</protein>
<feature type="signal peptide" evidence="2">
    <location>
        <begin position="1"/>
        <end position="28"/>
    </location>
</feature>
<dbReference type="EMBL" id="CP154795">
    <property type="protein sequence ID" value="XAN07205.1"/>
    <property type="molecule type" value="Genomic_DNA"/>
</dbReference>
<evidence type="ECO:0000256" key="1">
    <source>
        <dbReference type="SAM" id="MobiDB-lite"/>
    </source>
</evidence>
<keyword evidence="3" id="KW-0378">Hydrolase</keyword>
<evidence type="ECO:0000313" key="3">
    <source>
        <dbReference type="EMBL" id="XAN07205.1"/>
    </source>
</evidence>